<dbReference type="SUPFAM" id="SSF48168">
    <property type="entry name" value="R1 subunit of ribonucleotide reductase, N-terminal domain"/>
    <property type="match status" value="1"/>
</dbReference>
<dbReference type="GO" id="GO:0030674">
    <property type="term" value="F:protein-macromolecule adaptor activity"/>
    <property type="evidence" value="ECO:0007669"/>
    <property type="project" value="TreeGrafter"/>
</dbReference>
<dbReference type="Pfam" id="PF14538">
    <property type="entry name" value="Raptor_N"/>
    <property type="match status" value="1"/>
</dbReference>
<evidence type="ECO:0000313" key="4">
    <source>
        <dbReference type="EMBL" id="CAG8629193.1"/>
    </source>
</evidence>
<sequence>MEKFCTNLRKSAKEERVLLHYNGHGVPKSTPSGEIWCFNFTQYIPVSLGDLQSWLGSLCIYVENNRPESSIPLNIQLAACDLFTSCLTSPIEIALRWIVLQNPLPSYLTVDMVMKLPGRLQDRRIPLGELNWIFTAITDTNDNETLSMSHPELPPTHDHSMWDSWDLAVDMCLAQLPALLSAENGGTEVEYKHSTFFGEQLTAFQVWLSKGSVSQKPPEQLPIVLQVLLSQVHRPNDTLISLVLQHNNLGPGKMKKLVKTTYNIVTKQSEKFNSAVIYDKYGFKPLERSYLLRIDEKVVERPQYMLMRVAVCIHGEDFDAAIKSTI</sequence>
<evidence type="ECO:0000313" key="5">
    <source>
        <dbReference type="Proteomes" id="UP000789405"/>
    </source>
</evidence>
<dbReference type="GO" id="GO:0010506">
    <property type="term" value="P:regulation of autophagy"/>
    <property type="evidence" value="ECO:0007669"/>
    <property type="project" value="TreeGrafter"/>
</dbReference>
<evidence type="ECO:0000256" key="1">
    <source>
        <dbReference type="ARBA" id="ARBA00022574"/>
    </source>
</evidence>
<dbReference type="PANTHER" id="PTHR12848">
    <property type="entry name" value="REGULATORY-ASSOCIATED PROTEIN OF MTOR"/>
    <property type="match status" value="1"/>
</dbReference>
<dbReference type="InterPro" id="IPR013509">
    <property type="entry name" value="RNR_lsu_N"/>
</dbReference>
<organism evidence="4 5">
    <name type="scientific">Dentiscutata erythropus</name>
    <dbReference type="NCBI Taxonomy" id="1348616"/>
    <lineage>
        <taxon>Eukaryota</taxon>
        <taxon>Fungi</taxon>
        <taxon>Fungi incertae sedis</taxon>
        <taxon>Mucoromycota</taxon>
        <taxon>Glomeromycotina</taxon>
        <taxon>Glomeromycetes</taxon>
        <taxon>Diversisporales</taxon>
        <taxon>Gigasporaceae</taxon>
        <taxon>Dentiscutata</taxon>
    </lineage>
</organism>
<dbReference type="GO" id="GO:0031929">
    <property type="term" value="P:TOR signaling"/>
    <property type="evidence" value="ECO:0007669"/>
    <property type="project" value="InterPro"/>
</dbReference>
<dbReference type="Gene3D" id="3.20.70.20">
    <property type="match status" value="1"/>
</dbReference>
<dbReference type="GO" id="GO:0030307">
    <property type="term" value="P:positive regulation of cell growth"/>
    <property type="evidence" value="ECO:0007669"/>
    <property type="project" value="TreeGrafter"/>
</dbReference>
<proteinExistence type="predicted"/>
<dbReference type="GO" id="GO:0031931">
    <property type="term" value="C:TORC1 complex"/>
    <property type="evidence" value="ECO:0007669"/>
    <property type="project" value="InterPro"/>
</dbReference>
<comment type="caution">
    <text evidence="4">The sequence shown here is derived from an EMBL/GenBank/DDBJ whole genome shotgun (WGS) entry which is preliminary data.</text>
</comment>
<keyword evidence="5" id="KW-1185">Reference proteome</keyword>
<dbReference type="Proteomes" id="UP000789405">
    <property type="component" value="Unassembled WGS sequence"/>
</dbReference>
<dbReference type="InterPro" id="IPR008926">
    <property type="entry name" value="RNR_R1-su_N"/>
</dbReference>
<dbReference type="PANTHER" id="PTHR12848:SF16">
    <property type="entry name" value="REGULATORY-ASSOCIATED PROTEIN OF MTOR"/>
    <property type="match status" value="1"/>
</dbReference>
<dbReference type="SMART" id="SM01302">
    <property type="entry name" value="Raptor_N"/>
    <property type="match status" value="1"/>
</dbReference>
<dbReference type="Pfam" id="PF00317">
    <property type="entry name" value="Ribonuc_red_lgN"/>
    <property type="match status" value="1"/>
</dbReference>
<evidence type="ECO:0000256" key="2">
    <source>
        <dbReference type="ARBA" id="ARBA00022737"/>
    </source>
</evidence>
<feature type="domain" description="Raptor N-terminal CASPase-like" evidence="3">
    <location>
        <begin position="1"/>
        <end position="66"/>
    </location>
</feature>
<gene>
    <name evidence="4" type="ORF">DERYTH_LOCUS9056</name>
</gene>
<dbReference type="GO" id="GO:0009263">
    <property type="term" value="P:deoxyribonucleotide biosynthetic process"/>
    <property type="evidence" value="ECO:0007669"/>
    <property type="project" value="InterPro"/>
</dbReference>
<protein>
    <submittedName>
        <fullName evidence="4">5036_t:CDS:1</fullName>
    </submittedName>
</protein>
<dbReference type="GO" id="GO:0009267">
    <property type="term" value="P:cellular response to starvation"/>
    <property type="evidence" value="ECO:0007669"/>
    <property type="project" value="TreeGrafter"/>
</dbReference>
<dbReference type="GO" id="GO:0071230">
    <property type="term" value="P:cellular response to amino acid stimulus"/>
    <property type="evidence" value="ECO:0007669"/>
    <property type="project" value="TreeGrafter"/>
</dbReference>
<keyword evidence="1" id="KW-0853">WD repeat</keyword>
<dbReference type="EMBL" id="CAJVPY010004831">
    <property type="protein sequence ID" value="CAG8629193.1"/>
    <property type="molecule type" value="Genomic_DNA"/>
</dbReference>
<accession>A0A9N9DB80</accession>
<name>A0A9N9DB80_9GLOM</name>
<dbReference type="InterPro" id="IPR004083">
    <property type="entry name" value="Raptor"/>
</dbReference>
<dbReference type="GO" id="GO:0004748">
    <property type="term" value="F:ribonucleoside-diphosphate reductase activity, thioredoxin disulfide as acceptor"/>
    <property type="evidence" value="ECO:0007669"/>
    <property type="project" value="InterPro"/>
</dbReference>
<dbReference type="AlphaFoldDB" id="A0A9N9DB80"/>
<keyword evidence="2" id="KW-0677">Repeat</keyword>
<reference evidence="4" key="1">
    <citation type="submission" date="2021-06" db="EMBL/GenBank/DDBJ databases">
        <authorList>
            <person name="Kallberg Y."/>
            <person name="Tangrot J."/>
            <person name="Rosling A."/>
        </authorList>
    </citation>
    <scope>NUCLEOTIDE SEQUENCE</scope>
    <source>
        <strain evidence="4">MA453B</strain>
    </source>
</reference>
<dbReference type="InterPro" id="IPR029347">
    <property type="entry name" value="Raptor_N"/>
</dbReference>
<dbReference type="GO" id="GO:0005524">
    <property type="term" value="F:ATP binding"/>
    <property type="evidence" value="ECO:0007669"/>
    <property type="project" value="InterPro"/>
</dbReference>
<dbReference type="OrthoDB" id="10262360at2759"/>
<evidence type="ECO:0000259" key="3">
    <source>
        <dbReference type="SMART" id="SM01302"/>
    </source>
</evidence>
<dbReference type="GO" id="GO:0005737">
    <property type="term" value="C:cytoplasm"/>
    <property type="evidence" value="ECO:0007669"/>
    <property type="project" value="TreeGrafter"/>
</dbReference>